<keyword evidence="3" id="KW-1185">Reference proteome</keyword>
<evidence type="ECO:0000259" key="1">
    <source>
        <dbReference type="PROSITE" id="PS51087"/>
    </source>
</evidence>
<comment type="caution">
    <text evidence="2">The sequence shown here is derived from an EMBL/GenBank/DDBJ whole genome shotgun (WGS) entry which is preliminary data.</text>
</comment>
<dbReference type="EMBL" id="JAHVAH010000001">
    <property type="protein sequence ID" value="MBW0145305.1"/>
    <property type="molecule type" value="Genomic_DNA"/>
</dbReference>
<proteinExistence type="predicted"/>
<reference evidence="2 3" key="1">
    <citation type="submission" date="2021-07" db="EMBL/GenBank/DDBJ databases">
        <title>The draft genome sequence of Sphingomicrobium sp. B8.</title>
        <authorList>
            <person name="Mu L."/>
        </authorList>
    </citation>
    <scope>NUCLEOTIDE SEQUENCE [LARGE SCALE GENOMIC DNA]</scope>
    <source>
        <strain evidence="2 3">B8</strain>
    </source>
</reference>
<gene>
    <name evidence="2" type="primary">apaG</name>
    <name evidence="2" type="ORF">KTQ36_08365</name>
</gene>
<sequence length="139" mass="15072">MTEGRQKSASSILFPYAKTTGALTVRVSVSYLPEQSSPADQRWFWSYHIRVENDGDQPVQLIARHWKIEDANGIVVEVSGEGVVGDMPVIPPGGDYDYVSGCPLEAESGSMEGHYKLVSADGSMITADIPAFKLELPVA</sequence>
<protein>
    <submittedName>
        <fullName evidence="2">Co2+/Mg2+ efflux protein ApaG</fullName>
    </submittedName>
</protein>
<dbReference type="InterPro" id="IPR007474">
    <property type="entry name" value="ApaG_domain"/>
</dbReference>
<dbReference type="PROSITE" id="PS51087">
    <property type="entry name" value="APAG"/>
    <property type="match status" value="1"/>
</dbReference>
<feature type="domain" description="ApaG" evidence="1">
    <location>
        <begin position="17"/>
        <end position="139"/>
    </location>
</feature>
<organism evidence="2 3">
    <name type="scientific">Sphingomicrobium clamense</name>
    <dbReference type="NCBI Taxonomy" id="2851013"/>
    <lineage>
        <taxon>Bacteria</taxon>
        <taxon>Pseudomonadati</taxon>
        <taxon>Pseudomonadota</taxon>
        <taxon>Alphaproteobacteria</taxon>
        <taxon>Sphingomonadales</taxon>
        <taxon>Sphingomonadaceae</taxon>
        <taxon>Sphingomicrobium</taxon>
    </lineage>
</organism>
<dbReference type="PANTHER" id="PTHR14289:SF16">
    <property type="entry name" value="POLYMERASE DELTA-INTERACTING PROTEIN 2"/>
    <property type="match status" value="1"/>
</dbReference>
<dbReference type="NCBIfam" id="NF003967">
    <property type="entry name" value="PRK05461.1"/>
    <property type="match status" value="1"/>
</dbReference>
<accession>A0ABS6V6W9</accession>
<dbReference type="Pfam" id="PF04379">
    <property type="entry name" value="DUF525"/>
    <property type="match status" value="1"/>
</dbReference>
<dbReference type="PANTHER" id="PTHR14289">
    <property type="entry name" value="F-BOX ONLY PROTEIN 3"/>
    <property type="match status" value="1"/>
</dbReference>
<evidence type="ECO:0000313" key="3">
    <source>
        <dbReference type="Proteomes" id="UP000698028"/>
    </source>
</evidence>
<name>A0ABS6V6W9_9SPHN</name>
<dbReference type="RefSeq" id="WP_218633223.1">
    <property type="nucleotide sequence ID" value="NZ_JAHVAH010000001.1"/>
</dbReference>
<evidence type="ECO:0000313" key="2">
    <source>
        <dbReference type="EMBL" id="MBW0145305.1"/>
    </source>
</evidence>
<dbReference type="Proteomes" id="UP000698028">
    <property type="component" value="Unassembled WGS sequence"/>
</dbReference>